<accession>C1A9W9</accession>
<dbReference type="InterPro" id="IPR025944">
    <property type="entry name" value="Sigma_54_int_dom_CS"/>
</dbReference>
<feature type="domain" description="Sigma-54 factor interaction" evidence="8">
    <location>
        <begin position="152"/>
        <end position="381"/>
    </location>
</feature>
<dbReference type="Proteomes" id="UP000002209">
    <property type="component" value="Chromosome"/>
</dbReference>
<evidence type="ECO:0000256" key="2">
    <source>
        <dbReference type="ARBA" id="ARBA00022741"/>
    </source>
</evidence>
<dbReference type="Pfam" id="PF25601">
    <property type="entry name" value="AAA_lid_14"/>
    <property type="match status" value="1"/>
</dbReference>
<dbReference type="InterPro" id="IPR009057">
    <property type="entry name" value="Homeodomain-like_sf"/>
</dbReference>
<keyword evidence="4" id="KW-0902">Two-component regulatory system</keyword>
<reference evidence="11" key="1">
    <citation type="submission" date="2006-03" db="EMBL/GenBank/DDBJ databases">
        <title>Complete genome sequence of Gemmatimonas aurantiaca T-27 that represents a novel phylum Gemmatimonadetes.</title>
        <authorList>
            <person name="Takasaki K."/>
            <person name="Ichikawa N."/>
            <person name="Miura H."/>
            <person name="Matsushita S."/>
            <person name="Watanabe Y."/>
            <person name="Oguchi A."/>
            <person name="Ankai A."/>
            <person name="Yashiro I."/>
            <person name="Takahashi M."/>
            <person name="Terui Y."/>
            <person name="Fukui S."/>
            <person name="Yokoyama H."/>
            <person name="Tanikawa S."/>
            <person name="Hanada S."/>
            <person name="Kamagata Y."/>
            <person name="Fujita N."/>
        </authorList>
    </citation>
    <scope>NUCLEOTIDE SEQUENCE [LARGE SCALE GENOMIC DNA]</scope>
    <source>
        <strain evidence="11">T-27 / DSM 14586 / JCM 11422 / NBRC 100505</strain>
    </source>
</reference>
<dbReference type="InterPro" id="IPR058031">
    <property type="entry name" value="AAA_lid_NorR"/>
</dbReference>
<name>C1A9W9_GEMAT</name>
<keyword evidence="11" id="KW-1185">Reference proteome</keyword>
<dbReference type="PROSITE" id="PS00688">
    <property type="entry name" value="SIGMA54_INTERACT_3"/>
    <property type="match status" value="1"/>
</dbReference>
<proteinExistence type="predicted"/>
<sequence>MTYALSDDAPRVLIVDDETSILDSLRILLKTEGFVPFTAHGGRQGVEQLQELRPDIVLTDVRMPDVSGVQVLSAARQVDPDVPVILMTAQATLQSAVQAVNEGAFYYIQKPFRNDELVAILRRAAEHRKLRAENQVLKQEIRRRERNASQRPIGRSKSWLEVLRLAETVAPTDSTVLITGESGTGKEVVARYIHDLSARTDNGFMSINCGALPESLLESELFGHVKGSFTGAVKDKTGLFAAANHGTFFLDEIGETTPSTQVKLLRALQQREVIPVGATESVSVDTRVLAATNRDLEEEIKRGGFRADLFYRLNVIAVHLPPLRQRADDIPVLAESFLARSATLRHEEQKVLNEGALDALMAYGWPGNVRELENALERAVILCSGNTISADALPERVTARRAEPLVSERAPVSPTLEAIERAYIQWVLQNEGGNKSRAADMLGIDPSTLYRKLARYGDAAL</sequence>
<evidence type="ECO:0000259" key="8">
    <source>
        <dbReference type="PROSITE" id="PS50045"/>
    </source>
</evidence>
<keyword evidence="3" id="KW-0067">ATP-binding</keyword>
<dbReference type="GO" id="GO:0043565">
    <property type="term" value="F:sequence-specific DNA binding"/>
    <property type="evidence" value="ECO:0007669"/>
    <property type="project" value="InterPro"/>
</dbReference>
<dbReference type="SUPFAM" id="SSF46689">
    <property type="entry name" value="Homeodomain-like"/>
    <property type="match status" value="1"/>
</dbReference>
<dbReference type="Gene3D" id="1.10.10.60">
    <property type="entry name" value="Homeodomain-like"/>
    <property type="match status" value="1"/>
</dbReference>
<dbReference type="InterPro" id="IPR002078">
    <property type="entry name" value="Sigma_54_int"/>
</dbReference>
<dbReference type="eggNOG" id="COG2204">
    <property type="taxonomic scope" value="Bacteria"/>
</dbReference>
<dbReference type="PANTHER" id="PTHR32071:SF113">
    <property type="entry name" value="ALGINATE BIOSYNTHESIS TRANSCRIPTIONAL REGULATORY PROTEIN ALGB"/>
    <property type="match status" value="1"/>
</dbReference>
<evidence type="ECO:0000256" key="5">
    <source>
        <dbReference type="ARBA" id="ARBA00023015"/>
    </source>
</evidence>
<dbReference type="PROSITE" id="PS50110">
    <property type="entry name" value="RESPONSE_REGULATORY"/>
    <property type="match status" value="1"/>
</dbReference>
<dbReference type="InterPro" id="IPR002197">
    <property type="entry name" value="HTH_Fis"/>
</dbReference>
<dbReference type="InterPro" id="IPR025662">
    <property type="entry name" value="Sigma_54_int_dom_ATP-bd_1"/>
</dbReference>
<organism evidence="10 11">
    <name type="scientific">Gemmatimonas aurantiaca (strain DSM 14586 / JCM 11422 / NBRC 100505 / T-27)</name>
    <dbReference type="NCBI Taxonomy" id="379066"/>
    <lineage>
        <taxon>Bacteria</taxon>
        <taxon>Pseudomonadati</taxon>
        <taxon>Gemmatimonadota</taxon>
        <taxon>Gemmatimonadia</taxon>
        <taxon>Gemmatimonadales</taxon>
        <taxon>Gemmatimonadaceae</taxon>
        <taxon>Gemmatimonas</taxon>
    </lineage>
</organism>
<dbReference type="CDD" id="cd00009">
    <property type="entry name" value="AAA"/>
    <property type="match status" value="1"/>
</dbReference>
<keyword evidence="2" id="KW-0547">Nucleotide-binding</keyword>
<protein>
    <submittedName>
        <fullName evidence="10">NtrC family two-component response regulator</fullName>
    </submittedName>
</protein>
<keyword evidence="6" id="KW-0804">Transcription</keyword>
<dbReference type="Gene3D" id="3.40.50.2300">
    <property type="match status" value="1"/>
</dbReference>
<dbReference type="PROSITE" id="PS00675">
    <property type="entry name" value="SIGMA54_INTERACT_1"/>
    <property type="match status" value="1"/>
</dbReference>
<dbReference type="KEGG" id="gau:GAU_2525"/>
<evidence type="ECO:0000256" key="4">
    <source>
        <dbReference type="ARBA" id="ARBA00023012"/>
    </source>
</evidence>
<dbReference type="GO" id="GO:0000160">
    <property type="term" value="P:phosphorelay signal transduction system"/>
    <property type="evidence" value="ECO:0007669"/>
    <property type="project" value="UniProtKB-KW"/>
</dbReference>
<dbReference type="RefSeq" id="WP_015894336.1">
    <property type="nucleotide sequence ID" value="NC_012489.1"/>
</dbReference>
<evidence type="ECO:0000256" key="1">
    <source>
        <dbReference type="ARBA" id="ARBA00022553"/>
    </source>
</evidence>
<keyword evidence="5" id="KW-0805">Transcription regulation</keyword>
<evidence type="ECO:0000256" key="7">
    <source>
        <dbReference type="PROSITE-ProRule" id="PRU00169"/>
    </source>
</evidence>
<dbReference type="Pfam" id="PF00158">
    <property type="entry name" value="Sigma54_activat"/>
    <property type="match status" value="1"/>
</dbReference>
<dbReference type="AlphaFoldDB" id="C1A9W9"/>
<dbReference type="InterPro" id="IPR027417">
    <property type="entry name" value="P-loop_NTPase"/>
</dbReference>
<dbReference type="STRING" id="379066.GAU_2525"/>
<dbReference type="SUPFAM" id="SSF52172">
    <property type="entry name" value="CheY-like"/>
    <property type="match status" value="1"/>
</dbReference>
<dbReference type="HOGENOM" id="CLU_000445_0_6_0"/>
<keyword evidence="1 7" id="KW-0597">Phosphoprotein</keyword>
<evidence type="ECO:0000313" key="10">
    <source>
        <dbReference type="EMBL" id="BAH39567.1"/>
    </source>
</evidence>
<evidence type="ECO:0000256" key="6">
    <source>
        <dbReference type="ARBA" id="ARBA00023163"/>
    </source>
</evidence>
<dbReference type="EMBL" id="AP009153">
    <property type="protein sequence ID" value="BAH39567.1"/>
    <property type="molecule type" value="Genomic_DNA"/>
</dbReference>
<dbReference type="SMART" id="SM00448">
    <property type="entry name" value="REC"/>
    <property type="match status" value="1"/>
</dbReference>
<dbReference type="Gene3D" id="1.10.8.60">
    <property type="match status" value="1"/>
</dbReference>
<feature type="modified residue" description="4-aspartylphosphate" evidence="7">
    <location>
        <position position="60"/>
    </location>
</feature>
<dbReference type="Pfam" id="PF02954">
    <property type="entry name" value="HTH_8"/>
    <property type="match status" value="1"/>
</dbReference>
<dbReference type="PANTHER" id="PTHR32071">
    <property type="entry name" value="TRANSCRIPTIONAL REGULATORY PROTEIN"/>
    <property type="match status" value="1"/>
</dbReference>
<dbReference type="Gene3D" id="3.40.50.300">
    <property type="entry name" value="P-loop containing nucleotide triphosphate hydrolases"/>
    <property type="match status" value="1"/>
</dbReference>
<dbReference type="PRINTS" id="PR01590">
    <property type="entry name" value="HTHFIS"/>
</dbReference>
<dbReference type="GO" id="GO:0005524">
    <property type="term" value="F:ATP binding"/>
    <property type="evidence" value="ECO:0007669"/>
    <property type="project" value="UniProtKB-KW"/>
</dbReference>
<dbReference type="FunFam" id="3.40.50.2300:FF:000018">
    <property type="entry name" value="DNA-binding transcriptional regulator NtrC"/>
    <property type="match status" value="1"/>
</dbReference>
<dbReference type="GO" id="GO:0006355">
    <property type="term" value="P:regulation of DNA-templated transcription"/>
    <property type="evidence" value="ECO:0007669"/>
    <property type="project" value="InterPro"/>
</dbReference>
<dbReference type="FunFam" id="3.40.50.300:FF:000006">
    <property type="entry name" value="DNA-binding transcriptional regulator NtrC"/>
    <property type="match status" value="1"/>
</dbReference>
<gene>
    <name evidence="10" type="ordered locus">GAU_2525</name>
</gene>
<evidence type="ECO:0000256" key="3">
    <source>
        <dbReference type="ARBA" id="ARBA00022840"/>
    </source>
</evidence>
<dbReference type="InterPro" id="IPR001789">
    <property type="entry name" value="Sig_transdc_resp-reg_receiver"/>
</dbReference>
<dbReference type="InterPro" id="IPR003593">
    <property type="entry name" value="AAA+_ATPase"/>
</dbReference>
<dbReference type="SMART" id="SM00382">
    <property type="entry name" value="AAA"/>
    <property type="match status" value="1"/>
</dbReference>
<dbReference type="Pfam" id="PF00072">
    <property type="entry name" value="Response_reg"/>
    <property type="match status" value="1"/>
</dbReference>
<dbReference type="PROSITE" id="PS50045">
    <property type="entry name" value="SIGMA54_INTERACT_4"/>
    <property type="match status" value="1"/>
</dbReference>
<feature type="domain" description="Response regulatory" evidence="9">
    <location>
        <begin position="11"/>
        <end position="125"/>
    </location>
</feature>
<evidence type="ECO:0000259" key="9">
    <source>
        <dbReference type="PROSITE" id="PS50110"/>
    </source>
</evidence>
<dbReference type="SUPFAM" id="SSF52540">
    <property type="entry name" value="P-loop containing nucleoside triphosphate hydrolases"/>
    <property type="match status" value="1"/>
</dbReference>
<dbReference type="InterPro" id="IPR011006">
    <property type="entry name" value="CheY-like_superfamily"/>
</dbReference>
<evidence type="ECO:0000313" key="11">
    <source>
        <dbReference type="Proteomes" id="UP000002209"/>
    </source>
</evidence>